<dbReference type="OrthoDB" id="6342121at2759"/>
<evidence type="ECO:0000313" key="4">
    <source>
        <dbReference type="EMBL" id="CAH0112358.1"/>
    </source>
</evidence>
<reference evidence="4" key="1">
    <citation type="submission" date="2021-11" db="EMBL/GenBank/DDBJ databases">
        <authorList>
            <person name="Schell T."/>
        </authorList>
    </citation>
    <scope>NUCLEOTIDE SEQUENCE</scope>
    <source>
        <strain evidence="4">M5</strain>
    </source>
</reference>
<keyword evidence="5" id="KW-1185">Reference proteome</keyword>
<organism evidence="4 5">
    <name type="scientific">Daphnia galeata</name>
    <dbReference type="NCBI Taxonomy" id="27404"/>
    <lineage>
        <taxon>Eukaryota</taxon>
        <taxon>Metazoa</taxon>
        <taxon>Ecdysozoa</taxon>
        <taxon>Arthropoda</taxon>
        <taxon>Crustacea</taxon>
        <taxon>Branchiopoda</taxon>
        <taxon>Diplostraca</taxon>
        <taxon>Cladocera</taxon>
        <taxon>Anomopoda</taxon>
        <taxon>Daphniidae</taxon>
        <taxon>Daphnia</taxon>
    </lineage>
</organism>
<dbReference type="GO" id="GO:0005634">
    <property type="term" value="C:nucleus"/>
    <property type="evidence" value="ECO:0007669"/>
    <property type="project" value="TreeGrafter"/>
</dbReference>
<evidence type="ECO:0000256" key="1">
    <source>
        <dbReference type="ARBA" id="ARBA00004496"/>
    </source>
</evidence>
<dbReference type="InterPro" id="IPR038904">
    <property type="entry name" value="BRAT1"/>
</dbReference>
<sequence>MGAKDESNFDQFLQKFDKALSLLNSYCDKPKSSFSENISFLLDKSLDHLIKLDNDSIKETQSLDPTHAALIKSQSVKIFFNEVLKISKVHSIHSSIITFAINLLLQLTNNEVKFELMYSESPNIFIKIQQLTETTVVENNEIKQSIMNFFLSLSKIKAGLYWLLNSGSLLFVVESLSDRTIFTRKKAEEAINYALPLLDDVNRETIFTKLLEPILKAGNKLENHQIESDKLKPYFEILEHYVTLTLTSNIMDKTGKTLSSLNTEQVLQNIVSSAENEKLLTQAASLIAAIYAKCALENEKERNAWEIKTIALIQMLLRRGFLRVTLSVISQSLFFWSHVKTSNFLVGQLVYLMIVPVLVDTKEVADHFPCYTTICQYWEDLADNSTKSISQTLSAMLHSNSELNELTSISLIGLNKSINKLGKDSALKITRSGIFLLGCLKVPEAKRMTLSSFTPQLAINLITSLCSYIDFYHIRWWETYETVCLPVIFTKIVAFNASRDIQVTCAGLKGIKFCIQQFIHPDQALLLTNSPDSSLHDMAEVLQQCTVSVHWEVRDSAMEVVLEMVQLSHVRYPPFQHLLIKSHLIEAALSAFNDTESYVRSSAIGVVAAATPVPLLWEYLSTNSSTPIISSCYFILQQDSEALARRAAAKALTLITQSGHFPLDEDRTTLYRQMSSAALSDLDWEVKLQALDFWQSIIDESLTQQGMLDGIFPELTFSKEKQKIVRLDSKEIRSRLQAALSELGSCGCLHILLQLVDDCDAPVREKSIRLLHRLRDILATHQSLDLNVFREISYLPQVATNEIKEVQDLTQANETIQKDSDEVIDEILSVDDTCLVAGILTNKDPKMRPDPVPVSLVNAQDFVNKINLMDIETMLTTTSMSSDLHVNDFDSLLEDLEDCIHTDTSRPRPDCY</sequence>
<comment type="caution">
    <text evidence="4">The sequence shown here is derived from an EMBL/GenBank/DDBJ whole genome shotgun (WGS) entry which is preliminary data.</text>
</comment>
<dbReference type="GO" id="GO:0006974">
    <property type="term" value="P:DNA damage response"/>
    <property type="evidence" value="ECO:0007669"/>
    <property type="project" value="InterPro"/>
</dbReference>
<dbReference type="InterPro" id="IPR011989">
    <property type="entry name" value="ARM-like"/>
</dbReference>
<gene>
    <name evidence="4" type="ORF">DGAL_LOCUS16073</name>
</gene>
<accession>A0A8J2S309</accession>
<dbReference type="PANTHER" id="PTHR21331:SF2">
    <property type="entry name" value="BRCA1-ASSOCIATED ATM ACTIVATOR 1"/>
    <property type="match status" value="1"/>
</dbReference>
<keyword evidence="2" id="KW-0963">Cytoplasm</keyword>
<dbReference type="GO" id="GO:0008283">
    <property type="term" value="P:cell population proliferation"/>
    <property type="evidence" value="ECO:0007669"/>
    <property type="project" value="InterPro"/>
</dbReference>
<dbReference type="SUPFAM" id="SSF48371">
    <property type="entry name" value="ARM repeat"/>
    <property type="match status" value="1"/>
</dbReference>
<dbReference type="PANTHER" id="PTHR21331">
    <property type="entry name" value="BRCA1-ASSOCIATED ATM ACTIVATOR 1"/>
    <property type="match status" value="1"/>
</dbReference>
<dbReference type="GO" id="GO:0005737">
    <property type="term" value="C:cytoplasm"/>
    <property type="evidence" value="ECO:0007669"/>
    <property type="project" value="UniProtKB-SubCell"/>
</dbReference>
<comment type="similarity">
    <text evidence="3">Belongs to the BRAT1 family.</text>
</comment>
<proteinExistence type="inferred from homology"/>
<comment type="subcellular location">
    <subcellularLocation>
        <location evidence="1">Cytoplasm</location>
    </subcellularLocation>
</comment>
<dbReference type="EMBL" id="CAKKLH010000325">
    <property type="protein sequence ID" value="CAH0112358.1"/>
    <property type="molecule type" value="Genomic_DNA"/>
</dbReference>
<evidence type="ECO:0008006" key="6">
    <source>
        <dbReference type="Google" id="ProtNLM"/>
    </source>
</evidence>
<dbReference type="AlphaFoldDB" id="A0A8J2S309"/>
<name>A0A8J2S309_9CRUS</name>
<evidence type="ECO:0000313" key="5">
    <source>
        <dbReference type="Proteomes" id="UP000789390"/>
    </source>
</evidence>
<dbReference type="Proteomes" id="UP000789390">
    <property type="component" value="Unassembled WGS sequence"/>
</dbReference>
<dbReference type="InterPro" id="IPR016024">
    <property type="entry name" value="ARM-type_fold"/>
</dbReference>
<dbReference type="Gene3D" id="1.25.10.10">
    <property type="entry name" value="Leucine-rich Repeat Variant"/>
    <property type="match status" value="1"/>
</dbReference>
<evidence type="ECO:0000256" key="2">
    <source>
        <dbReference type="ARBA" id="ARBA00022490"/>
    </source>
</evidence>
<evidence type="ECO:0000256" key="3">
    <source>
        <dbReference type="ARBA" id="ARBA00061308"/>
    </source>
</evidence>
<protein>
    <recommendedName>
        <fullName evidence="6">HEAT repeat-containing protein</fullName>
    </recommendedName>
</protein>